<accession>A0AA38VTC8</accession>
<sequence>MNTPTTTKGFNPRLLSSVSQIPFGPKLTSLVTGRDHEILDQVYGPKRGTSGVRYAAVVSEHTLNDRVQTEAGGDKQDSANYLRVVPARVKCPSPKMIANTVTNTNLSHRSILEKDKLTESNFSRLEAQSDDCTQAREKVEKAPPAKATVTVRNAYRKHSDYLLDVGYLMLATMSLDFRTRLININAHNMIH</sequence>
<dbReference type="EMBL" id="JARYMX010000008">
    <property type="protein sequence ID" value="KAJ9537787.1"/>
    <property type="molecule type" value="Genomic_DNA"/>
</dbReference>
<gene>
    <name evidence="1" type="ORF">OSB04_030520</name>
</gene>
<comment type="caution">
    <text evidence="1">The sequence shown here is derived from an EMBL/GenBank/DDBJ whole genome shotgun (WGS) entry which is preliminary data.</text>
</comment>
<organism evidence="1 2">
    <name type="scientific">Centaurea solstitialis</name>
    <name type="common">yellow star-thistle</name>
    <dbReference type="NCBI Taxonomy" id="347529"/>
    <lineage>
        <taxon>Eukaryota</taxon>
        <taxon>Viridiplantae</taxon>
        <taxon>Streptophyta</taxon>
        <taxon>Embryophyta</taxon>
        <taxon>Tracheophyta</taxon>
        <taxon>Spermatophyta</taxon>
        <taxon>Magnoliopsida</taxon>
        <taxon>eudicotyledons</taxon>
        <taxon>Gunneridae</taxon>
        <taxon>Pentapetalae</taxon>
        <taxon>asterids</taxon>
        <taxon>campanulids</taxon>
        <taxon>Asterales</taxon>
        <taxon>Asteraceae</taxon>
        <taxon>Carduoideae</taxon>
        <taxon>Cardueae</taxon>
        <taxon>Centaureinae</taxon>
        <taxon>Centaurea</taxon>
    </lineage>
</organism>
<keyword evidence="2" id="KW-1185">Reference proteome</keyword>
<name>A0AA38VTC8_9ASTR</name>
<dbReference type="AlphaFoldDB" id="A0AA38VTC8"/>
<evidence type="ECO:0000313" key="1">
    <source>
        <dbReference type="EMBL" id="KAJ9537787.1"/>
    </source>
</evidence>
<proteinExistence type="predicted"/>
<evidence type="ECO:0000313" key="2">
    <source>
        <dbReference type="Proteomes" id="UP001172457"/>
    </source>
</evidence>
<reference evidence="1" key="1">
    <citation type="submission" date="2023-03" db="EMBL/GenBank/DDBJ databases">
        <title>Chromosome-scale reference genome and RAD-based genetic map of yellow starthistle (Centaurea solstitialis) reveal putative structural variation and QTLs associated with invader traits.</title>
        <authorList>
            <person name="Reatini B."/>
            <person name="Cang F.A."/>
            <person name="Jiang Q."/>
            <person name="Mckibben M.T.W."/>
            <person name="Barker M.S."/>
            <person name="Rieseberg L.H."/>
            <person name="Dlugosch K.M."/>
        </authorList>
    </citation>
    <scope>NUCLEOTIDE SEQUENCE</scope>
    <source>
        <strain evidence="1">CAN-66</strain>
        <tissue evidence="1">Leaf</tissue>
    </source>
</reference>
<dbReference type="Proteomes" id="UP001172457">
    <property type="component" value="Chromosome 8"/>
</dbReference>
<protein>
    <submittedName>
        <fullName evidence="1">Uncharacterized protein</fullName>
    </submittedName>
</protein>